<name>A0A835KCL4_9ROSI</name>
<dbReference type="Proteomes" id="UP000657918">
    <property type="component" value="Chromosome 4"/>
</dbReference>
<comment type="similarity">
    <text evidence="1">Belongs to the STIG1 family.</text>
</comment>
<dbReference type="AlphaFoldDB" id="A0A835KCL4"/>
<evidence type="ECO:0000256" key="3">
    <source>
        <dbReference type="SAM" id="MobiDB-lite"/>
    </source>
</evidence>
<organism evidence="4 5">
    <name type="scientific">Salix dunnii</name>
    <dbReference type="NCBI Taxonomy" id="1413687"/>
    <lineage>
        <taxon>Eukaryota</taxon>
        <taxon>Viridiplantae</taxon>
        <taxon>Streptophyta</taxon>
        <taxon>Embryophyta</taxon>
        <taxon>Tracheophyta</taxon>
        <taxon>Spermatophyta</taxon>
        <taxon>Magnoliopsida</taxon>
        <taxon>eudicotyledons</taxon>
        <taxon>Gunneridae</taxon>
        <taxon>Pentapetalae</taxon>
        <taxon>rosids</taxon>
        <taxon>fabids</taxon>
        <taxon>Malpighiales</taxon>
        <taxon>Salicaceae</taxon>
        <taxon>Saliceae</taxon>
        <taxon>Salix</taxon>
    </lineage>
</organism>
<gene>
    <name evidence="4" type="ORF">SADUNF_Sadunf04G0017500</name>
</gene>
<sequence length="127" mass="14358">MGEIVNLIHKTESLAQKSTMVVLPLLIQSQALSQCDFTNPSVPKYGECQNHSLENLIPKIKQCCKGKRVSASSDKRRCGGCNKKCKRGESCVYHKLLWRQTMRTTGRRVSFHQQTAPLSRKHPAKYA</sequence>
<keyword evidence="5" id="KW-1185">Reference proteome</keyword>
<keyword evidence="2" id="KW-0732">Signal</keyword>
<dbReference type="InterPro" id="IPR006969">
    <property type="entry name" value="Stig-like"/>
</dbReference>
<reference evidence="4 5" key="1">
    <citation type="submission" date="2020-10" db="EMBL/GenBank/DDBJ databases">
        <title>Plant Genome Project.</title>
        <authorList>
            <person name="Zhang R.-G."/>
        </authorList>
    </citation>
    <scope>NUCLEOTIDE SEQUENCE [LARGE SCALE GENOMIC DNA]</scope>
    <source>
        <strain evidence="4">FAFU-HL-1</strain>
        <tissue evidence="4">Leaf</tissue>
    </source>
</reference>
<accession>A0A835KCL4</accession>
<feature type="region of interest" description="Disordered" evidence="3">
    <location>
        <begin position="108"/>
        <end position="127"/>
    </location>
</feature>
<comment type="caution">
    <text evidence="4">The sequence shown here is derived from an EMBL/GenBank/DDBJ whole genome shotgun (WGS) entry which is preliminary data.</text>
</comment>
<proteinExistence type="inferred from homology"/>
<dbReference type="EMBL" id="JADGMS010000004">
    <property type="protein sequence ID" value="KAF9683476.1"/>
    <property type="molecule type" value="Genomic_DNA"/>
</dbReference>
<dbReference type="Pfam" id="PF04885">
    <property type="entry name" value="Stig1"/>
    <property type="match status" value="1"/>
</dbReference>
<evidence type="ECO:0000313" key="4">
    <source>
        <dbReference type="EMBL" id="KAF9683476.1"/>
    </source>
</evidence>
<evidence type="ECO:0000256" key="2">
    <source>
        <dbReference type="ARBA" id="ARBA00022729"/>
    </source>
</evidence>
<protein>
    <submittedName>
        <fullName evidence="4">Uncharacterized protein</fullName>
    </submittedName>
</protein>
<evidence type="ECO:0000256" key="1">
    <source>
        <dbReference type="ARBA" id="ARBA00006010"/>
    </source>
</evidence>
<evidence type="ECO:0000313" key="5">
    <source>
        <dbReference type="Proteomes" id="UP000657918"/>
    </source>
</evidence>